<comment type="similarity">
    <text evidence="2">Belongs to the CD225/Dispanin family.</text>
</comment>
<organism evidence="7 8">
    <name type="scientific">Anolis carolinensis</name>
    <name type="common">Green anole</name>
    <name type="synonym">American chameleon</name>
    <dbReference type="NCBI Taxonomy" id="28377"/>
    <lineage>
        <taxon>Eukaryota</taxon>
        <taxon>Metazoa</taxon>
        <taxon>Chordata</taxon>
        <taxon>Craniata</taxon>
        <taxon>Vertebrata</taxon>
        <taxon>Euteleostomi</taxon>
        <taxon>Lepidosauria</taxon>
        <taxon>Squamata</taxon>
        <taxon>Bifurcata</taxon>
        <taxon>Unidentata</taxon>
        <taxon>Episquamata</taxon>
        <taxon>Toxicofera</taxon>
        <taxon>Iguania</taxon>
        <taxon>Dactyloidae</taxon>
        <taxon>Anolis</taxon>
    </lineage>
</organism>
<feature type="transmembrane region" description="Helical" evidence="6">
    <location>
        <begin position="64"/>
        <end position="83"/>
    </location>
</feature>
<gene>
    <name evidence="7" type="primary">LOC100551649</name>
</gene>
<dbReference type="PANTHER" id="PTHR13999:SF4">
    <property type="entry name" value="INTERFERON-INDUCED TRANSMEMBRANE PROTEIN 3"/>
    <property type="match status" value="1"/>
</dbReference>
<dbReference type="GO" id="GO:0034341">
    <property type="term" value="P:response to type II interferon"/>
    <property type="evidence" value="ECO:0000318"/>
    <property type="project" value="GO_Central"/>
</dbReference>
<dbReference type="GO" id="GO:0005886">
    <property type="term" value="C:plasma membrane"/>
    <property type="evidence" value="ECO:0000318"/>
    <property type="project" value="GO_Central"/>
</dbReference>
<dbReference type="GO" id="GO:0035455">
    <property type="term" value="P:response to interferon-alpha"/>
    <property type="evidence" value="ECO:0000318"/>
    <property type="project" value="GO_Central"/>
</dbReference>
<evidence type="ECO:0008006" key="9">
    <source>
        <dbReference type="Google" id="ProtNLM"/>
    </source>
</evidence>
<evidence type="ECO:0000256" key="4">
    <source>
        <dbReference type="ARBA" id="ARBA00022989"/>
    </source>
</evidence>
<evidence type="ECO:0000256" key="2">
    <source>
        <dbReference type="ARBA" id="ARBA00006843"/>
    </source>
</evidence>
<accession>A0A803SS02</accession>
<dbReference type="Pfam" id="PF04505">
    <property type="entry name" value="CD225"/>
    <property type="match status" value="1"/>
</dbReference>
<dbReference type="AlphaFoldDB" id="A0A803SS02"/>
<evidence type="ECO:0000256" key="5">
    <source>
        <dbReference type="ARBA" id="ARBA00023136"/>
    </source>
</evidence>
<evidence type="ECO:0000313" key="7">
    <source>
        <dbReference type="Ensembl" id="ENSACAP00000025742.1"/>
    </source>
</evidence>
<reference evidence="7" key="2">
    <citation type="submission" date="2025-08" db="UniProtKB">
        <authorList>
            <consortium name="Ensembl"/>
        </authorList>
    </citation>
    <scope>IDENTIFICATION</scope>
</reference>
<proteinExistence type="inferred from homology"/>
<dbReference type="PANTHER" id="PTHR13999">
    <property type="entry name" value="INTERFERON INDUCIBLE TRANSMEMBRANE PROTEIN"/>
    <property type="match status" value="1"/>
</dbReference>
<sequence length="131" mass="14134">MSGGAHFPFPHQGLGGLPPYETLKDERDVELADAPSGVPREAAATIIAMPPSRDHLAWSLFNTFYLNFCCLGFAALVFSIKARDCKVVDNRSGASRYGSIAKRLNILSLLASITVILVLIAGVIALNYQLE</sequence>
<dbReference type="Ensembl" id="ENSACAT00000039966.1">
    <property type="protein sequence ID" value="ENSACAP00000025742.1"/>
    <property type="gene ID" value="ENSACAG00000039555.1"/>
</dbReference>
<dbReference type="GO" id="GO:0060337">
    <property type="term" value="P:type I interferon-mediated signaling pathway"/>
    <property type="evidence" value="ECO:0000318"/>
    <property type="project" value="GO_Central"/>
</dbReference>
<keyword evidence="3 6" id="KW-0812">Transmembrane</keyword>
<name>A0A803SS02_ANOCA</name>
<dbReference type="GeneID" id="100551649"/>
<dbReference type="GO" id="GO:0045071">
    <property type="term" value="P:negative regulation of viral genome replication"/>
    <property type="evidence" value="ECO:0000318"/>
    <property type="project" value="GO_Central"/>
</dbReference>
<protein>
    <recommendedName>
        <fullName evidence="9">Interferon induced transmembrane protein 3</fullName>
    </recommendedName>
</protein>
<dbReference type="InParanoid" id="A0A803SS02"/>
<dbReference type="GeneTree" id="ENSGT00950000182857"/>
<dbReference type="KEGG" id="acs:100551649"/>
<keyword evidence="4 6" id="KW-1133">Transmembrane helix</keyword>
<dbReference type="Proteomes" id="UP000001646">
    <property type="component" value="Chromosome 1"/>
</dbReference>
<dbReference type="RefSeq" id="XP_003214905.3">
    <property type="nucleotide sequence ID" value="XM_003214857.4"/>
</dbReference>
<comment type="subcellular location">
    <subcellularLocation>
        <location evidence="1">Membrane</location>
    </subcellularLocation>
</comment>
<dbReference type="OrthoDB" id="9906841at2759"/>
<reference evidence="7 8" key="1">
    <citation type="submission" date="2009-12" db="EMBL/GenBank/DDBJ databases">
        <title>The Genome Sequence of Anolis carolinensis (Green Anole Lizard).</title>
        <authorList>
            <consortium name="The Genome Sequencing Platform"/>
            <person name="Di Palma F."/>
            <person name="Alfoldi J."/>
            <person name="Heiman D."/>
            <person name="Young S."/>
            <person name="Grabherr M."/>
            <person name="Johnson J."/>
            <person name="Lander E.S."/>
            <person name="Lindblad-Toh K."/>
        </authorList>
    </citation>
    <scope>NUCLEOTIDE SEQUENCE [LARGE SCALE GENOMIC DNA]</scope>
    <source>
        <strain evidence="7 8">JBL SC #1</strain>
    </source>
</reference>
<keyword evidence="8" id="KW-1185">Reference proteome</keyword>
<dbReference type="GO" id="GO:0035456">
    <property type="term" value="P:response to interferon-beta"/>
    <property type="evidence" value="ECO:0000318"/>
    <property type="project" value="GO_Central"/>
</dbReference>
<evidence type="ECO:0000313" key="8">
    <source>
        <dbReference type="Proteomes" id="UP000001646"/>
    </source>
</evidence>
<evidence type="ECO:0000256" key="6">
    <source>
        <dbReference type="SAM" id="Phobius"/>
    </source>
</evidence>
<dbReference type="InterPro" id="IPR007593">
    <property type="entry name" value="CD225/Dispanin_fam"/>
</dbReference>
<keyword evidence="5 6" id="KW-0472">Membrane</keyword>
<feature type="transmembrane region" description="Helical" evidence="6">
    <location>
        <begin position="104"/>
        <end position="128"/>
    </location>
</feature>
<dbReference type="InterPro" id="IPR051517">
    <property type="entry name" value="IFITM_antiviral_protein"/>
</dbReference>
<dbReference type="GO" id="GO:0046597">
    <property type="term" value="P:host-mediated suppression of symbiont invasion"/>
    <property type="evidence" value="ECO:0000318"/>
    <property type="project" value="GO_Central"/>
</dbReference>
<evidence type="ECO:0000256" key="3">
    <source>
        <dbReference type="ARBA" id="ARBA00022692"/>
    </source>
</evidence>
<evidence type="ECO:0000256" key="1">
    <source>
        <dbReference type="ARBA" id="ARBA00004370"/>
    </source>
</evidence>
<dbReference type="GO" id="GO:0051607">
    <property type="term" value="P:defense response to virus"/>
    <property type="evidence" value="ECO:0000318"/>
    <property type="project" value="GO_Central"/>
</dbReference>
<reference evidence="7" key="3">
    <citation type="submission" date="2025-09" db="UniProtKB">
        <authorList>
            <consortium name="Ensembl"/>
        </authorList>
    </citation>
    <scope>IDENTIFICATION</scope>
</reference>